<gene>
    <name evidence="3" type="ORF">ODALV1_LOCUS13680</name>
</gene>
<dbReference type="SUPFAM" id="SSF47473">
    <property type="entry name" value="EF-hand"/>
    <property type="match status" value="1"/>
</dbReference>
<dbReference type="InterPro" id="IPR018247">
    <property type="entry name" value="EF_Hand_1_Ca_BS"/>
</dbReference>
<evidence type="ECO:0000313" key="4">
    <source>
        <dbReference type="Proteomes" id="UP001642540"/>
    </source>
</evidence>
<feature type="compositionally biased region" description="Polar residues" evidence="2">
    <location>
        <begin position="104"/>
        <end position="137"/>
    </location>
</feature>
<feature type="region of interest" description="Disordered" evidence="2">
    <location>
        <begin position="1"/>
        <end position="203"/>
    </location>
</feature>
<organism evidence="3 4">
    <name type="scientific">Orchesella dallaii</name>
    <dbReference type="NCBI Taxonomy" id="48710"/>
    <lineage>
        <taxon>Eukaryota</taxon>
        <taxon>Metazoa</taxon>
        <taxon>Ecdysozoa</taxon>
        <taxon>Arthropoda</taxon>
        <taxon>Hexapoda</taxon>
        <taxon>Collembola</taxon>
        <taxon>Entomobryomorpha</taxon>
        <taxon>Entomobryoidea</taxon>
        <taxon>Orchesellidae</taxon>
        <taxon>Orchesellinae</taxon>
        <taxon>Orchesella</taxon>
    </lineage>
</organism>
<accession>A0ABP1QPN0</accession>
<dbReference type="Gene3D" id="1.10.238.10">
    <property type="entry name" value="EF-hand"/>
    <property type="match status" value="1"/>
</dbReference>
<feature type="compositionally biased region" description="Polar residues" evidence="2">
    <location>
        <begin position="256"/>
        <end position="267"/>
    </location>
</feature>
<dbReference type="InterPro" id="IPR011992">
    <property type="entry name" value="EF-hand-dom_pair"/>
</dbReference>
<keyword evidence="1" id="KW-0106">Calcium</keyword>
<evidence type="ECO:0000256" key="2">
    <source>
        <dbReference type="SAM" id="MobiDB-lite"/>
    </source>
</evidence>
<protein>
    <recommendedName>
        <fullName evidence="5">Sarcoplasmic calcium-binding proteins II, V, VI, and VII</fullName>
    </recommendedName>
</protein>
<dbReference type="PROSITE" id="PS00018">
    <property type="entry name" value="EF_HAND_1"/>
    <property type="match status" value="1"/>
</dbReference>
<feature type="compositionally biased region" description="Gly residues" evidence="2">
    <location>
        <begin position="183"/>
        <end position="198"/>
    </location>
</feature>
<feature type="compositionally biased region" description="Low complexity" evidence="2">
    <location>
        <begin position="64"/>
        <end position="103"/>
    </location>
</feature>
<keyword evidence="4" id="KW-1185">Reference proteome</keyword>
<name>A0ABP1QPN0_9HEXA</name>
<feature type="compositionally biased region" description="Basic and acidic residues" evidence="2">
    <location>
        <begin position="602"/>
        <end position="616"/>
    </location>
</feature>
<reference evidence="3 4" key="1">
    <citation type="submission" date="2024-08" db="EMBL/GenBank/DDBJ databases">
        <authorList>
            <person name="Cucini C."/>
            <person name="Frati F."/>
        </authorList>
    </citation>
    <scope>NUCLEOTIDE SEQUENCE [LARGE SCALE GENOMIC DNA]</scope>
</reference>
<feature type="region of interest" description="Disordered" evidence="2">
    <location>
        <begin position="246"/>
        <end position="308"/>
    </location>
</feature>
<evidence type="ECO:0000256" key="1">
    <source>
        <dbReference type="ARBA" id="ARBA00022837"/>
    </source>
</evidence>
<proteinExistence type="predicted"/>
<comment type="caution">
    <text evidence="3">The sequence shown here is derived from an EMBL/GenBank/DDBJ whole genome shotgun (WGS) entry which is preliminary data.</text>
</comment>
<feature type="compositionally biased region" description="Low complexity" evidence="2">
    <location>
        <begin position="138"/>
        <end position="153"/>
    </location>
</feature>
<evidence type="ECO:0000313" key="3">
    <source>
        <dbReference type="EMBL" id="CAL8109777.1"/>
    </source>
</evidence>
<feature type="compositionally biased region" description="Low complexity" evidence="2">
    <location>
        <begin position="24"/>
        <end position="50"/>
    </location>
</feature>
<evidence type="ECO:0008006" key="5">
    <source>
        <dbReference type="Google" id="ProtNLM"/>
    </source>
</evidence>
<dbReference type="EMBL" id="CAXLJM020000041">
    <property type="protein sequence ID" value="CAL8109777.1"/>
    <property type="molecule type" value="Genomic_DNA"/>
</dbReference>
<sequence length="616" mass="67191">MSLDQAVNQRLIINDNSAKQAEVSPSPSSSFSSRSRNPSNTSKSPSPISFLTDGGTGGAISPGSASATSFSLTTTTCQRSSLISSSTTGATSTATVKSSSPTSRTIKFNDSCQTSDGANIPTRTFSSDTLDAMSNHQNNITTTASSNTNTPTSAKPPPSPVKFSNKSKSRHSSASESACVTPTGGGGTPAISGLGPGPDGVDRAHSIRVTRKIFNNWRSACGRTKDKTKDFIRRWKTLPENQADLETSESEFAHHNSPQGSTGNVHSPFSGGGLGNSMEQSGGFAGGIGKDASSSSGLAGETGGNKSSGFGKIKSLTKKFSQDIASEDLSSSSVIPSKPSAGWSVHVWATYVQREMDDEDDMSTKEEEKPGRDLLTEFQKTKLTHFFRHVLDMNHDDVISAADFVALNQRIRHYIEWSPECIEFHVLKEVHSGFLECFLNQPLDDCSVMYYCNSEKETRDHVNLDEWLDVWGKLLETARALDDLPLWLQYFPKIIFQVINKSGSQKISKEELRAFYTMFLGIDFRVVNETLDSIYNAMTDNGKNPITYRLFKLCFANFLLGRYPHGPGQFLFGICSPQSLHCNFPIDYSAMNTPADDLEPYDPNKDKDHSRRSVIV</sequence>
<feature type="region of interest" description="Disordered" evidence="2">
    <location>
        <begin position="597"/>
        <end position="616"/>
    </location>
</feature>
<dbReference type="Proteomes" id="UP001642540">
    <property type="component" value="Unassembled WGS sequence"/>
</dbReference>